<feature type="region of interest" description="Disordered" evidence="1">
    <location>
        <begin position="68"/>
        <end position="88"/>
    </location>
</feature>
<evidence type="ECO:0000259" key="2">
    <source>
        <dbReference type="PROSITE" id="PS50835"/>
    </source>
</evidence>
<evidence type="ECO:0000256" key="1">
    <source>
        <dbReference type="SAM" id="MobiDB-lite"/>
    </source>
</evidence>
<dbReference type="InterPro" id="IPR013783">
    <property type="entry name" value="Ig-like_fold"/>
</dbReference>
<gene>
    <name evidence="3" type="primary">Icam5</name>
    <name evidence="3" type="ORF">ZOSHYP_R15992</name>
</gene>
<dbReference type="InterPro" id="IPR007110">
    <property type="entry name" value="Ig-like_dom"/>
</dbReference>
<dbReference type="OrthoDB" id="6250964at2759"/>
<dbReference type="SUPFAM" id="SSF48726">
    <property type="entry name" value="Immunoglobulin"/>
    <property type="match status" value="1"/>
</dbReference>
<dbReference type="InterPro" id="IPR036179">
    <property type="entry name" value="Ig-like_dom_sf"/>
</dbReference>
<keyword evidence="4" id="KW-1185">Reference proteome</keyword>
<dbReference type="PANTHER" id="PTHR13771:SF3">
    <property type="entry name" value="INTERCELLULAR ADHESION MOLECULE 2"/>
    <property type="match status" value="1"/>
</dbReference>
<dbReference type="Proteomes" id="UP000549157">
    <property type="component" value="Unassembled WGS sequence"/>
</dbReference>
<protein>
    <submittedName>
        <fullName evidence="3">ICAM5 protein</fullName>
    </submittedName>
</protein>
<accession>A0A7L2KRH7</accession>
<proteinExistence type="predicted"/>
<evidence type="ECO:0000313" key="4">
    <source>
        <dbReference type="Proteomes" id="UP000549157"/>
    </source>
</evidence>
<sequence>YSIISLPLSHLFPPSLSQIFPHPHLFFSPQTVKPHLDTLTCPTHQNWTEGQEETLNCRAGGRPRPQIVCSKGQESLDTESSRRAHRGHAGVYRCRATNELGTAERNVTIWVIC</sequence>
<dbReference type="EMBL" id="VWYL01020105">
    <property type="protein sequence ID" value="NXR37928.1"/>
    <property type="molecule type" value="Genomic_DNA"/>
</dbReference>
<feature type="domain" description="Ig-like" evidence="2">
    <location>
        <begin position="34"/>
        <end position="108"/>
    </location>
</feature>
<name>A0A7L2KRH7_9PASS</name>
<dbReference type="GO" id="GO:0005178">
    <property type="term" value="F:integrin binding"/>
    <property type="evidence" value="ECO:0007669"/>
    <property type="project" value="InterPro"/>
</dbReference>
<dbReference type="GO" id="GO:0007155">
    <property type="term" value="P:cell adhesion"/>
    <property type="evidence" value="ECO:0007669"/>
    <property type="project" value="InterPro"/>
</dbReference>
<dbReference type="AlphaFoldDB" id="A0A7L2KRH7"/>
<dbReference type="PROSITE" id="PS50835">
    <property type="entry name" value="IG_LIKE"/>
    <property type="match status" value="1"/>
</dbReference>
<evidence type="ECO:0000313" key="3">
    <source>
        <dbReference type="EMBL" id="NXR37928.1"/>
    </source>
</evidence>
<reference evidence="3 4" key="1">
    <citation type="submission" date="2019-09" db="EMBL/GenBank/DDBJ databases">
        <title>Bird 10,000 Genomes (B10K) Project - Family phase.</title>
        <authorList>
            <person name="Zhang G."/>
        </authorList>
    </citation>
    <scope>NUCLEOTIDE SEQUENCE [LARGE SCALE GENOMIC DNA]</scope>
    <source>
        <strain evidence="3">B10K-DU-001-36</strain>
        <tissue evidence="3">Muscle</tissue>
    </source>
</reference>
<feature type="non-terminal residue" evidence="3">
    <location>
        <position position="1"/>
    </location>
</feature>
<dbReference type="PANTHER" id="PTHR13771">
    <property type="entry name" value="INTERCELLULAR ADHESION MOLECULE"/>
    <property type="match status" value="1"/>
</dbReference>
<feature type="non-terminal residue" evidence="3">
    <location>
        <position position="113"/>
    </location>
</feature>
<dbReference type="Pfam" id="PF13895">
    <property type="entry name" value="Ig_2"/>
    <property type="match status" value="1"/>
</dbReference>
<dbReference type="FunFam" id="2.60.40.10:FF:000641">
    <property type="entry name" value="Intercellular adhesion molecule 1"/>
    <property type="match status" value="1"/>
</dbReference>
<organism evidence="3 4">
    <name type="scientific">Zosterops hypoxanthus</name>
    <dbReference type="NCBI Taxonomy" id="2485327"/>
    <lineage>
        <taxon>Eukaryota</taxon>
        <taxon>Metazoa</taxon>
        <taxon>Chordata</taxon>
        <taxon>Craniata</taxon>
        <taxon>Vertebrata</taxon>
        <taxon>Euteleostomi</taxon>
        <taxon>Archelosauria</taxon>
        <taxon>Archosauria</taxon>
        <taxon>Dinosauria</taxon>
        <taxon>Saurischia</taxon>
        <taxon>Theropoda</taxon>
        <taxon>Coelurosauria</taxon>
        <taxon>Aves</taxon>
        <taxon>Neognathae</taxon>
        <taxon>Neoaves</taxon>
        <taxon>Telluraves</taxon>
        <taxon>Australaves</taxon>
        <taxon>Passeriformes</taxon>
        <taxon>Sylvioidea</taxon>
        <taxon>Zosteropidae</taxon>
        <taxon>Zosterops</taxon>
    </lineage>
</organism>
<dbReference type="InterPro" id="IPR047012">
    <property type="entry name" value="ICAM_VCAM"/>
</dbReference>
<comment type="caution">
    <text evidence="3">The sequence shown here is derived from an EMBL/GenBank/DDBJ whole genome shotgun (WGS) entry which is preliminary data.</text>
</comment>
<dbReference type="GO" id="GO:0005886">
    <property type="term" value="C:plasma membrane"/>
    <property type="evidence" value="ECO:0007669"/>
    <property type="project" value="TreeGrafter"/>
</dbReference>
<dbReference type="Gene3D" id="2.60.40.10">
    <property type="entry name" value="Immunoglobulins"/>
    <property type="match status" value="1"/>
</dbReference>